<gene>
    <name evidence="1" type="ORF">Sradi_7207800</name>
</gene>
<dbReference type="EMBL" id="JACGWJ010001178">
    <property type="protein sequence ID" value="KAL0284150.1"/>
    <property type="molecule type" value="Genomic_DNA"/>
</dbReference>
<reference evidence="1" key="2">
    <citation type="journal article" date="2024" name="Plant">
        <title>Genomic evolution and insights into agronomic trait innovations of Sesamum species.</title>
        <authorList>
            <person name="Miao H."/>
            <person name="Wang L."/>
            <person name="Qu L."/>
            <person name="Liu H."/>
            <person name="Sun Y."/>
            <person name="Le M."/>
            <person name="Wang Q."/>
            <person name="Wei S."/>
            <person name="Zheng Y."/>
            <person name="Lin W."/>
            <person name="Duan Y."/>
            <person name="Cao H."/>
            <person name="Xiong S."/>
            <person name="Wang X."/>
            <person name="Wei L."/>
            <person name="Li C."/>
            <person name="Ma Q."/>
            <person name="Ju M."/>
            <person name="Zhao R."/>
            <person name="Li G."/>
            <person name="Mu C."/>
            <person name="Tian Q."/>
            <person name="Mei H."/>
            <person name="Zhang T."/>
            <person name="Gao T."/>
            <person name="Zhang H."/>
        </authorList>
    </citation>
    <scope>NUCLEOTIDE SEQUENCE</scope>
    <source>
        <strain evidence="1">G02</strain>
    </source>
</reference>
<dbReference type="PANTHER" id="PTHR31286:SF180">
    <property type="entry name" value="OS10G0362600 PROTEIN"/>
    <property type="match status" value="1"/>
</dbReference>
<dbReference type="AlphaFoldDB" id="A0AAW2IQ53"/>
<comment type="caution">
    <text evidence="1">The sequence shown here is derived from an EMBL/GenBank/DDBJ whole genome shotgun (WGS) entry which is preliminary data.</text>
</comment>
<reference evidence="1" key="1">
    <citation type="submission" date="2020-06" db="EMBL/GenBank/DDBJ databases">
        <authorList>
            <person name="Li T."/>
            <person name="Hu X."/>
            <person name="Zhang T."/>
            <person name="Song X."/>
            <person name="Zhang H."/>
            <person name="Dai N."/>
            <person name="Sheng W."/>
            <person name="Hou X."/>
            <person name="Wei L."/>
        </authorList>
    </citation>
    <scope>NUCLEOTIDE SEQUENCE</scope>
    <source>
        <strain evidence="1">G02</strain>
        <tissue evidence="1">Leaf</tissue>
    </source>
</reference>
<evidence type="ECO:0000313" key="1">
    <source>
        <dbReference type="EMBL" id="KAL0284150.1"/>
    </source>
</evidence>
<accession>A0AAW2IQ53</accession>
<proteinExistence type="predicted"/>
<protein>
    <recommendedName>
        <fullName evidence="2">DUF4283 domain-containing protein</fullName>
    </recommendedName>
</protein>
<organism evidence="1">
    <name type="scientific">Sesamum radiatum</name>
    <name type="common">Black benniseed</name>
    <dbReference type="NCBI Taxonomy" id="300843"/>
    <lineage>
        <taxon>Eukaryota</taxon>
        <taxon>Viridiplantae</taxon>
        <taxon>Streptophyta</taxon>
        <taxon>Embryophyta</taxon>
        <taxon>Tracheophyta</taxon>
        <taxon>Spermatophyta</taxon>
        <taxon>Magnoliopsida</taxon>
        <taxon>eudicotyledons</taxon>
        <taxon>Gunneridae</taxon>
        <taxon>Pentapetalae</taxon>
        <taxon>asterids</taxon>
        <taxon>lamiids</taxon>
        <taxon>Lamiales</taxon>
        <taxon>Pedaliaceae</taxon>
        <taxon>Sesamum</taxon>
    </lineage>
</organism>
<dbReference type="PANTHER" id="PTHR31286">
    <property type="entry name" value="GLYCINE-RICH CELL WALL STRUCTURAL PROTEIN 1.8-LIKE"/>
    <property type="match status" value="1"/>
</dbReference>
<name>A0AAW2IQ53_SESRA</name>
<dbReference type="InterPro" id="IPR040256">
    <property type="entry name" value="At4g02000-like"/>
</dbReference>
<sequence length="81" mass="9242">MQEVIQGGPWLFQGLPIVLQKWVPGIPMKKCCLTQVPIWIRLKHMPMEFWTDDRLSIIASGVGKPLYTDGIIRACSRVDYA</sequence>
<evidence type="ECO:0008006" key="2">
    <source>
        <dbReference type="Google" id="ProtNLM"/>
    </source>
</evidence>